<keyword evidence="1" id="KW-1133">Transmembrane helix</keyword>
<sequence>MAIGPTLALLALIAACGGVAVVGVRKVRGHRRLLRTGVHVRSVIVGVRQLTVPDTIRFAPIVRYQLHGRVWDSEPRGGQHVLKTGRIVNTHRSGEACVGQPMDVWVDPENPHVSAVGGTDRLGVLLIVVGTAFGLLLLLIALIAFAATAAQS</sequence>
<keyword evidence="1" id="KW-0472">Membrane</keyword>
<name>A0A660C585_9PSEU</name>
<feature type="transmembrane region" description="Helical" evidence="1">
    <location>
        <begin position="6"/>
        <end position="24"/>
    </location>
</feature>
<dbReference type="Pfam" id="PF12158">
    <property type="entry name" value="DUF3592"/>
    <property type="match status" value="1"/>
</dbReference>
<evidence type="ECO:0000313" key="4">
    <source>
        <dbReference type="Proteomes" id="UP000317303"/>
    </source>
</evidence>
<dbReference type="InterPro" id="IPR021994">
    <property type="entry name" value="DUF3592"/>
</dbReference>
<evidence type="ECO:0000313" key="3">
    <source>
        <dbReference type="EMBL" id="TWH18710.1"/>
    </source>
</evidence>
<gene>
    <name evidence="3" type="ORF">JD82_00531</name>
</gene>
<proteinExistence type="predicted"/>
<comment type="caution">
    <text evidence="3">The sequence shown here is derived from an EMBL/GenBank/DDBJ whole genome shotgun (WGS) entry which is preliminary data.</text>
</comment>
<dbReference type="AlphaFoldDB" id="A0A660C585"/>
<evidence type="ECO:0000259" key="2">
    <source>
        <dbReference type="Pfam" id="PF12158"/>
    </source>
</evidence>
<feature type="domain" description="DUF3592" evidence="2">
    <location>
        <begin position="40"/>
        <end position="117"/>
    </location>
</feature>
<dbReference type="Proteomes" id="UP000317303">
    <property type="component" value="Unassembled WGS sequence"/>
</dbReference>
<protein>
    <submittedName>
        <fullName evidence="3">Uncharacterized protein DUF3592</fullName>
    </submittedName>
</protein>
<accession>A0A660C585</accession>
<evidence type="ECO:0000256" key="1">
    <source>
        <dbReference type="SAM" id="Phobius"/>
    </source>
</evidence>
<dbReference type="OrthoDB" id="4808250at2"/>
<organism evidence="3 4">
    <name type="scientific">Prauserella rugosa</name>
    <dbReference type="NCBI Taxonomy" id="43354"/>
    <lineage>
        <taxon>Bacteria</taxon>
        <taxon>Bacillati</taxon>
        <taxon>Actinomycetota</taxon>
        <taxon>Actinomycetes</taxon>
        <taxon>Pseudonocardiales</taxon>
        <taxon>Pseudonocardiaceae</taxon>
        <taxon>Prauserella</taxon>
    </lineage>
</organism>
<keyword evidence="1" id="KW-0812">Transmembrane</keyword>
<keyword evidence="4" id="KW-1185">Reference proteome</keyword>
<feature type="transmembrane region" description="Helical" evidence="1">
    <location>
        <begin position="122"/>
        <end position="147"/>
    </location>
</feature>
<dbReference type="RefSeq" id="WP_030532014.1">
    <property type="nucleotide sequence ID" value="NZ_JOIJ01000006.1"/>
</dbReference>
<dbReference type="EMBL" id="VLJV01000001">
    <property type="protein sequence ID" value="TWH18710.1"/>
    <property type="molecule type" value="Genomic_DNA"/>
</dbReference>
<reference evidence="3 4" key="1">
    <citation type="submission" date="2019-07" db="EMBL/GenBank/DDBJ databases">
        <title>R&amp;d 2014.</title>
        <authorList>
            <person name="Klenk H.-P."/>
        </authorList>
    </citation>
    <scope>NUCLEOTIDE SEQUENCE [LARGE SCALE GENOMIC DNA]</scope>
    <source>
        <strain evidence="3 4">DSM 43194</strain>
    </source>
</reference>